<evidence type="ECO:0000256" key="5">
    <source>
        <dbReference type="ARBA" id="ARBA00022568"/>
    </source>
</evidence>
<dbReference type="GO" id="GO:0006816">
    <property type="term" value="P:calcium ion transport"/>
    <property type="evidence" value="ECO:0007669"/>
    <property type="project" value="UniProtKB-KW"/>
</dbReference>
<dbReference type="OMA" id="EWECHAN"/>
<keyword evidence="4" id="KW-0813">Transport</keyword>
<dbReference type="GO" id="GO:0005789">
    <property type="term" value="C:endoplasmic reticulum membrane"/>
    <property type="evidence" value="ECO:0007669"/>
    <property type="project" value="UniProtKB-SubCell"/>
</dbReference>
<evidence type="ECO:0000256" key="6">
    <source>
        <dbReference type="ARBA" id="ARBA00022692"/>
    </source>
</evidence>
<comment type="subcellular location">
    <subcellularLocation>
        <location evidence="1">Endoplasmic reticulum membrane</location>
        <topology evidence="1">Single-pass type I membrane protein</topology>
    </subcellularLocation>
</comment>
<dbReference type="InterPro" id="IPR009567">
    <property type="entry name" value="SARAF"/>
</dbReference>
<dbReference type="Proteomes" id="UP000001593">
    <property type="component" value="Unassembled WGS sequence"/>
</dbReference>
<reference evidence="14 15" key="1">
    <citation type="journal article" date="2007" name="Science">
        <title>Sea anemone genome reveals ancestral eumetazoan gene repertoire and genomic organization.</title>
        <authorList>
            <person name="Putnam N.H."/>
            <person name="Srivastava M."/>
            <person name="Hellsten U."/>
            <person name="Dirks B."/>
            <person name="Chapman J."/>
            <person name="Salamov A."/>
            <person name="Terry A."/>
            <person name="Shapiro H."/>
            <person name="Lindquist E."/>
            <person name="Kapitonov V.V."/>
            <person name="Jurka J."/>
            <person name="Genikhovich G."/>
            <person name="Grigoriev I.V."/>
            <person name="Lucas S.M."/>
            <person name="Steele R.E."/>
            <person name="Finnerty J.R."/>
            <person name="Technau U."/>
            <person name="Martindale M.Q."/>
            <person name="Rokhsar D.S."/>
        </authorList>
    </citation>
    <scope>NUCLEOTIDE SEQUENCE [LARGE SCALE GENOMIC DNA]</scope>
    <source>
        <strain evidence="15">CH2 X CH6</strain>
    </source>
</reference>
<dbReference type="eggNOG" id="ENOG502QT6Y">
    <property type="taxonomic scope" value="Eukaryota"/>
</dbReference>
<accession>A7RK00</accession>
<keyword evidence="12" id="KW-0472">Membrane</keyword>
<evidence type="ECO:0000256" key="2">
    <source>
        <dbReference type="ARBA" id="ARBA00006833"/>
    </source>
</evidence>
<keyword evidence="6" id="KW-0812">Transmembrane</keyword>
<dbReference type="STRING" id="45351.A7RK00"/>
<dbReference type="GO" id="GO:2001256">
    <property type="term" value="P:regulation of store-operated calcium entry"/>
    <property type="evidence" value="ECO:0007669"/>
    <property type="project" value="InterPro"/>
</dbReference>
<keyword evidence="7" id="KW-0732">Signal</keyword>
<keyword evidence="15" id="KW-1185">Reference proteome</keyword>
<evidence type="ECO:0000256" key="4">
    <source>
        <dbReference type="ARBA" id="ARBA00022448"/>
    </source>
</evidence>
<dbReference type="PANTHER" id="PTHR15929:SF0">
    <property type="entry name" value="STORE-OPERATED CALCIUM ENTRY-ASSOCIATED REGULATORY FACTOR"/>
    <property type="match status" value="1"/>
</dbReference>
<feature type="non-terminal residue" evidence="14">
    <location>
        <position position="1"/>
    </location>
</feature>
<evidence type="ECO:0000256" key="12">
    <source>
        <dbReference type="ARBA" id="ARBA00023136"/>
    </source>
</evidence>
<name>A7RK00_NEMVE</name>
<evidence type="ECO:0000256" key="9">
    <source>
        <dbReference type="ARBA" id="ARBA00022837"/>
    </source>
</evidence>
<keyword evidence="10" id="KW-1133">Transmembrane helix</keyword>
<dbReference type="KEGG" id="nve:5520296"/>
<dbReference type="HOGENOM" id="CLU_142370_1_0_1"/>
<organism evidence="14 15">
    <name type="scientific">Nematostella vectensis</name>
    <name type="common">Starlet sea anemone</name>
    <dbReference type="NCBI Taxonomy" id="45351"/>
    <lineage>
        <taxon>Eukaryota</taxon>
        <taxon>Metazoa</taxon>
        <taxon>Cnidaria</taxon>
        <taxon>Anthozoa</taxon>
        <taxon>Hexacorallia</taxon>
        <taxon>Actiniaria</taxon>
        <taxon>Edwardsiidae</taxon>
        <taxon>Nematostella</taxon>
    </lineage>
</organism>
<evidence type="ECO:0000256" key="3">
    <source>
        <dbReference type="ARBA" id="ARBA00016584"/>
    </source>
</evidence>
<dbReference type="PANTHER" id="PTHR15929">
    <property type="entry name" value="STORE-OPERATED CALCIUM ENTRY-ASSOCIATED REGULATORY FACTOR"/>
    <property type="match status" value="1"/>
</dbReference>
<sequence>SEKIKLKDVQVLTLKANQMTNGRRSAPVPQLKCVGGSAGCSAFRPQVVQCYNRGSDGYDVQWECKADMESQYRFGEIAVSCEGYSHPDDPYILKGS</sequence>
<dbReference type="PhylomeDB" id="A7RK00"/>
<evidence type="ECO:0000256" key="1">
    <source>
        <dbReference type="ARBA" id="ARBA00004115"/>
    </source>
</evidence>
<evidence type="ECO:0000313" key="14">
    <source>
        <dbReference type="EMBL" id="EDO48173.1"/>
    </source>
</evidence>
<evidence type="ECO:0000256" key="10">
    <source>
        <dbReference type="ARBA" id="ARBA00022989"/>
    </source>
</evidence>
<evidence type="ECO:0000256" key="8">
    <source>
        <dbReference type="ARBA" id="ARBA00022824"/>
    </source>
</evidence>
<evidence type="ECO:0000256" key="11">
    <source>
        <dbReference type="ARBA" id="ARBA00023065"/>
    </source>
</evidence>
<feature type="non-terminal residue" evidence="14">
    <location>
        <position position="96"/>
    </location>
</feature>
<evidence type="ECO:0000256" key="7">
    <source>
        <dbReference type="ARBA" id="ARBA00022729"/>
    </source>
</evidence>
<proteinExistence type="inferred from homology"/>
<dbReference type="InParanoid" id="A7RK00"/>
<keyword evidence="11" id="KW-0406">Ion transport</keyword>
<comment type="similarity">
    <text evidence="2">Belongs to the SARAF family.</text>
</comment>
<evidence type="ECO:0000256" key="13">
    <source>
        <dbReference type="ARBA" id="ARBA00031116"/>
    </source>
</evidence>
<keyword evidence="8" id="KW-0256">Endoplasmic reticulum</keyword>
<dbReference type="Pfam" id="PF06682">
    <property type="entry name" value="SARAF"/>
    <property type="match status" value="1"/>
</dbReference>
<keyword evidence="9" id="KW-0106">Calcium</keyword>
<gene>
    <name evidence="14" type="ORF">NEMVEDRAFT_v1g76541</name>
</gene>
<keyword evidence="5" id="KW-0109">Calcium transport</keyword>
<dbReference type="AlphaFoldDB" id="A7RK00"/>
<dbReference type="EMBL" id="DS469515">
    <property type="protein sequence ID" value="EDO48173.1"/>
    <property type="molecule type" value="Genomic_DNA"/>
</dbReference>
<dbReference type="OrthoDB" id="20303at2759"/>
<protein>
    <recommendedName>
        <fullName evidence="3">Store-operated calcium entry-associated regulatory factor</fullName>
    </recommendedName>
    <alternativeName>
        <fullName evidence="13">Transmembrane protein 66</fullName>
    </alternativeName>
</protein>
<evidence type="ECO:0000313" key="15">
    <source>
        <dbReference type="Proteomes" id="UP000001593"/>
    </source>
</evidence>